<dbReference type="SMART" id="SM00155">
    <property type="entry name" value="PLDc"/>
    <property type="match status" value="2"/>
</dbReference>
<sequence>MRRSTIKSAVKWGLLGLLTAQIAVAATLMGINHWRRKVRPHRAFFPRTAPGAFPVGDTTATVYTYGEDLYEDMLAAIRGARRRVLFESYIVKDDRAGTAFKQALIEAAARGVEVYVIYDGFANLVVPRSFFRFPPEVRVLRYPAFRPGVLLLNVRKSGRDHRKILTVDGETGFVGGYNVGSVYATEWRDTHLRVDGPAVWELENAFVDFWNANRGLRQPELGMLGDPHWDARFRVHRNVPEQLIYPIRAMFLEAIDRAKDHVLITQAYFIPDREFQRALVDAAERGVSVEILIPENSNHVLADWMARGQYSVLLRGGVRLWLYQDAMVHAKTATVDGRWSTVGTANVDRLSLTGNYEINAEIFDEGVARHLEEVFANDLTNARELTEEEWRGRPFAAKFSEIILAPWRPLL</sequence>
<reference evidence="2 3" key="1">
    <citation type="submission" date="2016-11" db="EMBL/GenBank/DDBJ databases">
        <authorList>
            <person name="Jaros S."/>
            <person name="Januszkiewicz K."/>
            <person name="Wedrychowicz H."/>
        </authorList>
    </citation>
    <scope>NUCLEOTIDE SEQUENCE [LARGE SCALE GENOMIC DNA]</scope>
    <source>
        <strain evidence="2 3">CGMCC 4.5723</strain>
    </source>
</reference>
<evidence type="ECO:0000259" key="1">
    <source>
        <dbReference type="PROSITE" id="PS50035"/>
    </source>
</evidence>
<dbReference type="InterPro" id="IPR001736">
    <property type="entry name" value="PLipase_D/transphosphatidylase"/>
</dbReference>
<dbReference type="SUPFAM" id="SSF56024">
    <property type="entry name" value="Phospholipase D/nuclease"/>
    <property type="match status" value="2"/>
</dbReference>
<dbReference type="PANTHER" id="PTHR21248:SF22">
    <property type="entry name" value="PHOSPHOLIPASE D"/>
    <property type="match status" value="1"/>
</dbReference>
<keyword evidence="3" id="KW-1185">Reference proteome</keyword>
<dbReference type="PROSITE" id="PS50035">
    <property type="entry name" value="PLD"/>
    <property type="match status" value="2"/>
</dbReference>
<dbReference type="OrthoDB" id="9762009at2"/>
<proteinExistence type="predicted"/>
<accession>A0A1M6G9D8</accession>
<evidence type="ECO:0000313" key="3">
    <source>
        <dbReference type="Proteomes" id="UP000184452"/>
    </source>
</evidence>
<organism evidence="2 3">
    <name type="scientific">Nocardiopsis flavescens</name>
    <dbReference type="NCBI Taxonomy" id="758803"/>
    <lineage>
        <taxon>Bacteria</taxon>
        <taxon>Bacillati</taxon>
        <taxon>Actinomycetota</taxon>
        <taxon>Actinomycetes</taxon>
        <taxon>Streptosporangiales</taxon>
        <taxon>Nocardiopsidaceae</taxon>
        <taxon>Nocardiopsis</taxon>
    </lineage>
</organism>
<dbReference type="RefSeq" id="WP_073377114.1">
    <property type="nucleotide sequence ID" value="NZ_FQZK01000003.1"/>
</dbReference>
<dbReference type="GO" id="GO:0030572">
    <property type="term" value="F:phosphatidyltransferase activity"/>
    <property type="evidence" value="ECO:0007669"/>
    <property type="project" value="UniProtKB-ARBA"/>
</dbReference>
<dbReference type="AlphaFoldDB" id="A0A1M6G9D8"/>
<dbReference type="CDD" id="cd09159">
    <property type="entry name" value="PLDc_ybhO_like_2"/>
    <property type="match status" value="1"/>
</dbReference>
<feature type="domain" description="PLD phosphodiesterase" evidence="1">
    <location>
        <begin position="156"/>
        <end position="183"/>
    </location>
</feature>
<feature type="domain" description="PLD phosphodiesterase" evidence="1">
    <location>
        <begin position="324"/>
        <end position="351"/>
    </location>
</feature>
<name>A0A1M6G9D8_9ACTN</name>
<dbReference type="InterPro" id="IPR025202">
    <property type="entry name" value="PLD-like_dom"/>
</dbReference>
<dbReference type="PANTHER" id="PTHR21248">
    <property type="entry name" value="CARDIOLIPIN SYNTHASE"/>
    <property type="match status" value="1"/>
</dbReference>
<dbReference type="GO" id="GO:0032049">
    <property type="term" value="P:cardiolipin biosynthetic process"/>
    <property type="evidence" value="ECO:0007669"/>
    <property type="project" value="UniProtKB-ARBA"/>
</dbReference>
<dbReference type="STRING" id="758803.SAMN05421803_103325"/>
<dbReference type="EMBL" id="FQZK01000003">
    <property type="protein sequence ID" value="SHJ06563.1"/>
    <property type="molecule type" value="Genomic_DNA"/>
</dbReference>
<dbReference type="Gene3D" id="3.30.870.10">
    <property type="entry name" value="Endonuclease Chain A"/>
    <property type="match status" value="2"/>
</dbReference>
<gene>
    <name evidence="2" type="ORF">SAMN05421803_103325</name>
</gene>
<evidence type="ECO:0000313" key="2">
    <source>
        <dbReference type="EMBL" id="SHJ06563.1"/>
    </source>
</evidence>
<dbReference type="Proteomes" id="UP000184452">
    <property type="component" value="Unassembled WGS sequence"/>
</dbReference>
<protein>
    <submittedName>
        <fullName evidence="2">Cardiolipin synthase</fullName>
    </submittedName>
</protein>
<dbReference type="Pfam" id="PF13091">
    <property type="entry name" value="PLDc_2"/>
    <property type="match status" value="2"/>
</dbReference>
<dbReference type="CDD" id="cd09110">
    <property type="entry name" value="PLDc_CLS_1"/>
    <property type="match status" value="1"/>
</dbReference>